<reference evidence="1 2" key="1">
    <citation type="submission" date="2016-10" db="EMBL/GenBank/DDBJ databases">
        <authorList>
            <person name="de Groot N.N."/>
        </authorList>
    </citation>
    <scope>NUCLEOTIDE SEQUENCE [LARGE SCALE GENOMIC DNA]</scope>
    <source>
        <strain evidence="1 2">DSM 45514</strain>
    </source>
</reference>
<evidence type="ECO:0008006" key="3">
    <source>
        <dbReference type="Google" id="ProtNLM"/>
    </source>
</evidence>
<dbReference type="EMBL" id="FMZA01000008">
    <property type="protein sequence ID" value="SDC46277.1"/>
    <property type="molecule type" value="Genomic_DNA"/>
</dbReference>
<dbReference type="AlphaFoldDB" id="A0A1G6LT54"/>
<organism evidence="1 2">
    <name type="scientific">Melghirimyces thermohalophilus</name>
    <dbReference type="NCBI Taxonomy" id="1236220"/>
    <lineage>
        <taxon>Bacteria</taxon>
        <taxon>Bacillati</taxon>
        <taxon>Bacillota</taxon>
        <taxon>Bacilli</taxon>
        <taxon>Bacillales</taxon>
        <taxon>Thermoactinomycetaceae</taxon>
        <taxon>Melghirimyces</taxon>
    </lineage>
</organism>
<keyword evidence="2" id="KW-1185">Reference proteome</keyword>
<name>A0A1G6LT54_9BACL</name>
<gene>
    <name evidence="1" type="ORF">SAMN04488112_108111</name>
</gene>
<dbReference type="Proteomes" id="UP000199387">
    <property type="component" value="Unassembled WGS sequence"/>
</dbReference>
<protein>
    <recommendedName>
        <fullName evidence="3">Helicase XPB/Ssl2 N-terminal domain-containing protein</fullName>
    </recommendedName>
</protein>
<dbReference type="RefSeq" id="WP_091568547.1">
    <property type="nucleotide sequence ID" value="NZ_FMZA01000008.1"/>
</dbReference>
<sequence>MKFADLLTYADIDHLKRMALHYGCGEEDHSKNGLISKILFHLGGQSQLKGELEALSPEESRFLQQLCFDSRSVFSMEELLAKGSVCAGDKGNTPRDLVILGLRKGWLFPGVTGKKRALFEVPEDLRRRYLRLFKESMQVEEGRCFPSAYRDEEGLLEEDLFAFLHFLSQEELQLTTDGAIYRQQQRKLMNRFHVGEKPVSGKGWRFGFGRRYHQYPERFSLLYDYAYFRGYILEDEWEGRLYLSEAGVRRLRDRERGEGEELYRFWLRLYRRPIPQLAIVVKWIDLLCQDRWQPTHRWENVVRDWLRPYYYESEQDLFRRILRMMMHLGLLRIGESDAGERLIRMTPMGHARVSGISGFTEKGLEKRYVEISSRK</sequence>
<evidence type="ECO:0000313" key="2">
    <source>
        <dbReference type="Proteomes" id="UP000199387"/>
    </source>
</evidence>
<evidence type="ECO:0000313" key="1">
    <source>
        <dbReference type="EMBL" id="SDC46277.1"/>
    </source>
</evidence>
<dbReference type="STRING" id="1236220.SAMN04488112_108111"/>
<accession>A0A1G6LT54</accession>
<proteinExistence type="predicted"/>
<dbReference type="OrthoDB" id="2369695at2"/>